<feature type="region of interest" description="Disordered" evidence="1">
    <location>
        <begin position="308"/>
        <end position="328"/>
    </location>
</feature>
<feature type="region of interest" description="Disordered" evidence="1">
    <location>
        <begin position="157"/>
        <end position="237"/>
    </location>
</feature>
<sequence>MAVSFPLHPGSELPGEVNSVTKEIGQRRMQIPAEEPRAPTKGCSIDMIAAKIGTCAKARVFAIMLFNLLVFDGQLSKDRSNWSCPFGHCKLNFADKHGLLQHVLDCPDFSSDKVFCNCCTKDDHFEEHCRDNRAEKIASHGTPSKKRNPIQKISDMFSRRTESRSSPSNSEGSVSSGSTPRRQQLRSLITSTPSLLVDPRRGSTPIHQESSRGTVEPGPSTKQTISSEPIGSETYESQELPASEVRYELSGTTKGYKLPGQMFDDIMEMKGSPTEDFGMDPMIHDEEVPRPYNASYTHEMEASNAQFPPAYHHDSVSQPQPRQQSAWSMQRQQQQELLPYIDLHAYPVIGQEGLYSTGGSMSDLADLTATQFQQRVPTPGWRPEGSPMRKASGDSGYSDGVNTGIAFGHAPRPDQPSFNGGCVAVSPSPTARILEASNIVSPESVSSRIVRCPYEGCTYSPSGHPKKHAANLKKHINTRHRRLTQVRCLDCGNWYSRSDNLKVHQEGACVRSRSLGAPYPANRSARRSRAGQEREWGGAW</sequence>
<proteinExistence type="predicted"/>
<accession>A0A3M2SF80</accession>
<reference evidence="2 3" key="1">
    <citation type="submission" date="2017-06" db="EMBL/GenBank/DDBJ databases">
        <title>Comparative genomic analysis of Ambrosia Fusariam Clade fungi.</title>
        <authorList>
            <person name="Stajich J.E."/>
            <person name="Carrillo J."/>
            <person name="Kijimoto T."/>
            <person name="Eskalen A."/>
            <person name="O'Donnell K."/>
            <person name="Kasson M."/>
        </authorList>
    </citation>
    <scope>NUCLEOTIDE SEQUENCE [LARGE SCALE GENOMIC DNA]</scope>
    <source>
        <strain evidence="2">UCR3666</strain>
    </source>
</reference>
<evidence type="ECO:0008006" key="4">
    <source>
        <dbReference type="Google" id="ProtNLM"/>
    </source>
</evidence>
<protein>
    <recommendedName>
        <fullName evidence="4">C2H2-type domain-containing protein</fullName>
    </recommendedName>
</protein>
<keyword evidence="3" id="KW-1185">Reference proteome</keyword>
<feature type="compositionally biased region" description="Polar residues" evidence="1">
    <location>
        <begin position="220"/>
        <end position="237"/>
    </location>
</feature>
<dbReference type="EMBL" id="NKUJ01000051">
    <property type="protein sequence ID" value="RMJ16179.1"/>
    <property type="molecule type" value="Genomic_DNA"/>
</dbReference>
<feature type="compositionally biased region" description="Basic and acidic residues" evidence="1">
    <location>
        <begin position="530"/>
        <end position="540"/>
    </location>
</feature>
<comment type="caution">
    <text evidence="2">The sequence shown here is derived from an EMBL/GenBank/DDBJ whole genome shotgun (WGS) entry which is preliminary data.</text>
</comment>
<dbReference type="AlphaFoldDB" id="A0A3M2SF80"/>
<feature type="compositionally biased region" description="Low complexity" evidence="1">
    <location>
        <begin position="164"/>
        <end position="181"/>
    </location>
</feature>
<feature type="region of interest" description="Disordered" evidence="1">
    <location>
        <begin position="520"/>
        <end position="540"/>
    </location>
</feature>
<dbReference type="STRING" id="2010991.A0A3M2SF80"/>
<evidence type="ECO:0000313" key="2">
    <source>
        <dbReference type="EMBL" id="RMJ16179.1"/>
    </source>
</evidence>
<feature type="region of interest" description="Disordered" evidence="1">
    <location>
        <begin position="376"/>
        <end position="396"/>
    </location>
</feature>
<gene>
    <name evidence="2" type="ORF">CDV36_004094</name>
</gene>
<dbReference type="OrthoDB" id="654211at2759"/>
<organism evidence="2 3">
    <name type="scientific">Fusarium kuroshium</name>
    <dbReference type="NCBI Taxonomy" id="2010991"/>
    <lineage>
        <taxon>Eukaryota</taxon>
        <taxon>Fungi</taxon>
        <taxon>Dikarya</taxon>
        <taxon>Ascomycota</taxon>
        <taxon>Pezizomycotina</taxon>
        <taxon>Sordariomycetes</taxon>
        <taxon>Hypocreomycetidae</taxon>
        <taxon>Hypocreales</taxon>
        <taxon>Nectriaceae</taxon>
        <taxon>Fusarium</taxon>
        <taxon>Fusarium solani species complex</taxon>
    </lineage>
</organism>
<dbReference type="Proteomes" id="UP000277212">
    <property type="component" value="Unassembled WGS sequence"/>
</dbReference>
<evidence type="ECO:0000256" key="1">
    <source>
        <dbReference type="SAM" id="MobiDB-lite"/>
    </source>
</evidence>
<name>A0A3M2SF80_9HYPO</name>
<feature type="compositionally biased region" description="Polar residues" evidence="1">
    <location>
        <begin position="185"/>
        <end position="194"/>
    </location>
</feature>
<evidence type="ECO:0000313" key="3">
    <source>
        <dbReference type="Proteomes" id="UP000277212"/>
    </source>
</evidence>